<feature type="non-terminal residue" evidence="2">
    <location>
        <position position="125"/>
    </location>
</feature>
<dbReference type="Pfam" id="PF00817">
    <property type="entry name" value="IMS"/>
    <property type="match status" value="1"/>
</dbReference>
<dbReference type="InterPro" id="IPR001126">
    <property type="entry name" value="UmuC"/>
</dbReference>
<dbReference type="PROSITE" id="PS50173">
    <property type="entry name" value="UMUC"/>
    <property type="match status" value="1"/>
</dbReference>
<comment type="caution">
    <text evidence="2">The sequence shown here is derived from an EMBL/GenBank/DDBJ whole genome shotgun (WGS) entry which is preliminary data.</text>
</comment>
<sequence>MDRSIIHLNIADFAVAVERAVDYRLKDRPVIIAPEGAARAAVYDMSEEAYRNGIRKGMALRRAARLCPGARILPPHPDRYEQAMRSLLKQTLPYSPLIETGEADGHLFMDVSGTARLFGLPMDLA</sequence>
<dbReference type="EMBL" id="BART01037842">
    <property type="protein sequence ID" value="GAH11564.1"/>
    <property type="molecule type" value="Genomic_DNA"/>
</dbReference>
<feature type="domain" description="UmuC" evidence="1">
    <location>
        <begin position="5"/>
        <end position="104"/>
    </location>
</feature>
<reference evidence="2" key="1">
    <citation type="journal article" date="2014" name="Front. Microbiol.">
        <title>High frequency of phylogenetically diverse reductive dehalogenase-homologous genes in deep subseafloor sedimentary metagenomes.</title>
        <authorList>
            <person name="Kawai M."/>
            <person name="Futagami T."/>
            <person name="Toyoda A."/>
            <person name="Takaki Y."/>
            <person name="Nishi S."/>
            <person name="Hori S."/>
            <person name="Arai W."/>
            <person name="Tsubouchi T."/>
            <person name="Morono Y."/>
            <person name="Uchiyama I."/>
            <person name="Ito T."/>
            <person name="Fujiyama A."/>
            <person name="Inagaki F."/>
            <person name="Takami H."/>
        </authorList>
    </citation>
    <scope>NUCLEOTIDE SEQUENCE</scope>
    <source>
        <strain evidence="2">Expedition CK06-06</strain>
    </source>
</reference>
<organism evidence="2">
    <name type="scientific">marine sediment metagenome</name>
    <dbReference type="NCBI Taxonomy" id="412755"/>
    <lineage>
        <taxon>unclassified sequences</taxon>
        <taxon>metagenomes</taxon>
        <taxon>ecological metagenomes</taxon>
    </lineage>
</organism>
<accession>X1E319</accession>
<dbReference type="GO" id="GO:0006281">
    <property type="term" value="P:DNA repair"/>
    <property type="evidence" value="ECO:0007669"/>
    <property type="project" value="InterPro"/>
</dbReference>
<dbReference type="SUPFAM" id="SSF56672">
    <property type="entry name" value="DNA/RNA polymerases"/>
    <property type="match status" value="1"/>
</dbReference>
<protein>
    <recommendedName>
        <fullName evidence="1">UmuC domain-containing protein</fullName>
    </recommendedName>
</protein>
<evidence type="ECO:0000259" key="1">
    <source>
        <dbReference type="PROSITE" id="PS50173"/>
    </source>
</evidence>
<gene>
    <name evidence="2" type="ORF">S01H4_63096</name>
</gene>
<dbReference type="Gene3D" id="3.40.1170.60">
    <property type="match status" value="1"/>
</dbReference>
<proteinExistence type="predicted"/>
<dbReference type="AlphaFoldDB" id="X1E319"/>
<dbReference type="InterPro" id="IPR043502">
    <property type="entry name" value="DNA/RNA_pol_sf"/>
</dbReference>
<name>X1E319_9ZZZZ</name>
<evidence type="ECO:0000313" key="2">
    <source>
        <dbReference type="EMBL" id="GAH11564.1"/>
    </source>
</evidence>